<keyword evidence="5 8" id="KW-0812">Transmembrane</keyword>
<feature type="transmembrane region" description="Helical" evidence="8">
    <location>
        <begin position="125"/>
        <end position="144"/>
    </location>
</feature>
<evidence type="ECO:0000256" key="6">
    <source>
        <dbReference type="ARBA" id="ARBA00022989"/>
    </source>
</evidence>
<dbReference type="NCBIfam" id="TIGR00912">
    <property type="entry name" value="2A0309"/>
    <property type="match status" value="1"/>
</dbReference>
<comment type="similarity">
    <text evidence="2">Belongs to the amino acid-polyamine-organocation (APC) superfamily. Spore germination protein (SGP) (TC 2.A.3.9) family.</text>
</comment>
<dbReference type="EMBL" id="JACJHT010000012">
    <property type="protein sequence ID" value="MBA9042408.1"/>
    <property type="molecule type" value="Genomic_DNA"/>
</dbReference>
<feature type="transmembrane region" description="Helical" evidence="8">
    <location>
        <begin position="342"/>
        <end position="361"/>
    </location>
</feature>
<keyword evidence="7 8" id="KW-0472">Membrane</keyword>
<dbReference type="InterPro" id="IPR004761">
    <property type="entry name" value="Spore_GerAB"/>
</dbReference>
<name>A0A7W3RIC1_PRIAR</name>
<feature type="transmembrane region" description="Helical" evidence="8">
    <location>
        <begin position="196"/>
        <end position="215"/>
    </location>
</feature>
<dbReference type="PANTHER" id="PTHR34975">
    <property type="entry name" value="SPORE GERMINATION PROTEIN A2"/>
    <property type="match status" value="1"/>
</dbReference>
<evidence type="ECO:0000313" key="10">
    <source>
        <dbReference type="Proteomes" id="UP000543174"/>
    </source>
</evidence>
<keyword evidence="4" id="KW-0309">Germination</keyword>
<gene>
    <name evidence="9" type="ORF">HNP21_005543</name>
</gene>
<dbReference type="GO" id="GO:0016020">
    <property type="term" value="C:membrane"/>
    <property type="evidence" value="ECO:0007669"/>
    <property type="project" value="UniProtKB-SubCell"/>
</dbReference>
<dbReference type="PANTHER" id="PTHR34975:SF2">
    <property type="entry name" value="SPORE GERMINATION PROTEIN A2"/>
    <property type="match status" value="1"/>
</dbReference>
<dbReference type="AlphaFoldDB" id="A0A7W3RIC1"/>
<organism evidence="9 10">
    <name type="scientific">Priestia aryabhattai</name>
    <name type="common">Bacillus aryabhattai</name>
    <dbReference type="NCBI Taxonomy" id="412384"/>
    <lineage>
        <taxon>Bacteria</taxon>
        <taxon>Bacillati</taxon>
        <taxon>Bacillota</taxon>
        <taxon>Bacilli</taxon>
        <taxon>Bacillales</taxon>
        <taxon>Bacillaceae</taxon>
        <taxon>Priestia</taxon>
    </lineage>
</organism>
<evidence type="ECO:0000256" key="3">
    <source>
        <dbReference type="ARBA" id="ARBA00022448"/>
    </source>
</evidence>
<proteinExistence type="inferred from homology"/>
<feature type="transmembrane region" description="Helical" evidence="8">
    <location>
        <begin position="279"/>
        <end position="300"/>
    </location>
</feature>
<evidence type="ECO:0000256" key="8">
    <source>
        <dbReference type="SAM" id="Phobius"/>
    </source>
</evidence>
<comment type="subcellular location">
    <subcellularLocation>
        <location evidence="1">Membrane</location>
        <topology evidence="1">Multi-pass membrane protein</topology>
    </subcellularLocation>
</comment>
<evidence type="ECO:0000256" key="2">
    <source>
        <dbReference type="ARBA" id="ARBA00007998"/>
    </source>
</evidence>
<evidence type="ECO:0000256" key="4">
    <source>
        <dbReference type="ARBA" id="ARBA00022544"/>
    </source>
</evidence>
<dbReference type="Gene3D" id="1.20.1740.10">
    <property type="entry name" value="Amino acid/polyamine transporter I"/>
    <property type="match status" value="1"/>
</dbReference>
<reference evidence="9" key="1">
    <citation type="submission" date="2020-08" db="EMBL/GenBank/DDBJ databases">
        <title>Functional genomics of gut bacteria from endangered species of beetles.</title>
        <authorList>
            <person name="Carlos-Shanley C."/>
        </authorList>
    </citation>
    <scope>NUCLEOTIDE SEQUENCE [LARGE SCALE GENOMIC DNA]</scope>
    <source>
        <strain evidence="9">S00060</strain>
    </source>
</reference>
<feature type="transmembrane region" description="Helical" evidence="8">
    <location>
        <begin position="49"/>
        <end position="74"/>
    </location>
</feature>
<feature type="transmembrane region" description="Helical" evidence="8">
    <location>
        <begin position="227"/>
        <end position="250"/>
    </location>
</feature>
<feature type="transmembrane region" description="Helical" evidence="8">
    <location>
        <begin position="86"/>
        <end position="105"/>
    </location>
</feature>
<dbReference type="GO" id="GO:0009847">
    <property type="term" value="P:spore germination"/>
    <property type="evidence" value="ECO:0007669"/>
    <property type="project" value="InterPro"/>
</dbReference>
<protein>
    <submittedName>
        <fullName evidence="9">Spore germination protein</fullName>
    </submittedName>
</protein>
<feature type="transmembrane region" description="Helical" evidence="8">
    <location>
        <begin position="312"/>
        <end position="330"/>
    </location>
</feature>
<accession>A0A7W3RIC1</accession>
<feature type="transmembrane region" description="Helical" evidence="8">
    <location>
        <begin position="156"/>
        <end position="176"/>
    </location>
</feature>
<evidence type="ECO:0000256" key="1">
    <source>
        <dbReference type="ARBA" id="ARBA00004141"/>
    </source>
</evidence>
<keyword evidence="3" id="KW-0813">Transport</keyword>
<evidence type="ECO:0000313" key="9">
    <source>
        <dbReference type="EMBL" id="MBA9042408.1"/>
    </source>
</evidence>
<dbReference type="Proteomes" id="UP000543174">
    <property type="component" value="Unassembled WGS sequence"/>
</dbReference>
<feature type="transmembrane region" description="Helical" evidence="8">
    <location>
        <begin position="20"/>
        <end position="37"/>
    </location>
</feature>
<keyword evidence="10" id="KW-1185">Reference proteome</keyword>
<sequence>MKGRGKMILSPKDKITTPQTAVIVINFILGTGILTLPRTSVEKGHTSDVWLTVILGGLIAMMAGIIMVKLSLQFPEKTFYQYSQEIVGKWIGSLLSLLIVGYFLTNSGFQIRSLTEVTKYLLLEGTPTWAIIMPFMWASLYLIRGGINPIARLFEIILPITVILFLIVAFMSIKIFEVDNLRPVLGSGITPALKGIKTTALAFTGPEIMLLILVFMKEPNKAGKAVLVGITIPLFLYIITVVMVIGALSVDGVVTRTWPTLDLIRSYELTGLVFERFDSLLLVVWIMQMFTTFTIAHYAAALGMAQLFKKSIHPFIYGLLPVMYLISMIPKNINDVFKLGDTVGNIALILFGFLPLLLLVISKVKGEKV</sequence>
<dbReference type="Pfam" id="PF03845">
    <property type="entry name" value="Spore_permease"/>
    <property type="match status" value="1"/>
</dbReference>
<evidence type="ECO:0000256" key="5">
    <source>
        <dbReference type="ARBA" id="ARBA00022692"/>
    </source>
</evidence>
<evidence type="ECO:0000256" key="7">
    <source>
        <dbReference type="ARBA" id="ARBA00023136"/>
    </source>
</evidence>
<comment type="caution">
    <text evidence="9">The sequence shown here is derived from an EMBL/GenBank/DDBJ whole genome shotgun (WGS) entry which is preliminary data.</text>
</comment>
<keyword evidence="6 8" id="KW-1133">Transmembrane helix</keyword>